<proteinExistence type="predicted"/>
<sequence length="66" mass="6847">MADLAQPNAPAPPHFDDQHPTSLQAPFDSGPPTSAAASVINADGCLVGPSHMITRLPSAYTDKYAD</sequence>
<comment type="caution">
    <text evidence="2">The sequence shown here is derived from an EMBL/GenBank/DDBJ whole genome shotgun (WGS) entry which is preliminary data.</text>
</comment>
<evidence type="ECO:0000313" key="3">
    <source>
        <dbReference type="Proteomes" id="UP000192374"/>
    </source>
</evidence>
<evidence type="ECO:0000313" key="2">
    <source>
        <dbReference type="EMBL" id="ORB11443.1"/>
    </source>
</evidence>
<name>A0ABX3T2U6_9MYCO</name>
<evidence type="ECO:0000256" key="1">
    <source>
        <dbReference type="SAM" id="MobiDB-lite"/>
    </source>
</evidence>
<protein>
    <submittedName>
        <fullName evidence="2">Uncharacterized protein</fullName>
    </submittedName>
</protein>
<feature type="region of interest" description="Disordered" evidence="1">
    <location>
        <begin position="1"/>
        <end position="36"/>
    </location>
</feature>
<reference evidence="2 3" key="1">
    <citation type="submission" date="2017-02" db="EMBL/GenBank/DDBJ databases">
        <title>The new phylogeny of genus Mycobacterium.</title>
        <authorList>
            <person name="Tortoli E."/>
            <person name="Trovato A."/>
            <person name="Cirillo D.M."/>
        </authorList>
    </citation>
    <scope>NUCLEOTIDE SEQUENCE [LARGE SCALE GENOMIC DNA]</scope>
    <source>
        <strain evidence="2 3">DSM 45145</strain>
    </source>
</reference>
<organism evidence="2 3">
    <name type="scientific">Mycobacterium noviomagense</name>
    <dbReference type="NCBI Taxonomy" id="459858"/>
    <lineage>
        <taxon>Bacteria</taxon>
        <taxon>Bacillati</taxon>
        <taxon>Actinomycetota</taxon>
        <taxon>Actinomycetes</taxon>
        <taxon>Mycobacteriales</taxon>
        <taxon>Mycobacteriaceae</taxon>
        <taxon>Mycobacterium</taxon>
    </lineage>
</organism>
<gene>
    <name evidence="2" type="ORF">BST37_19570</name>
</gene>
<keyword evidence="3" id="KW-1185">Reference proteome</keyword>
<dbReference type="Proteomes" id="UP000192374">
    <property type="component" value="Unassembled WGS sequence"/>
</dbReference>
<accession>A0ABX3T2U6</accession>
<dbReference type="EMBL" id="MVIC01000051">
    <property type="protein sequence ID" value="ORB11443.1"/>
    <property type="molecule type" value="Genomic_DNA"/>
</dbReference>